<accession>A0A8J3CDQ9</accession>
<evidence type="ECO:0000313" key="9">
    <source>
        <dbReference type="EMBL" id="GGM51021.1"/>
    </source>
</evidence>
<evidence type="ECO:0000259" key="8">
    <source>
        <dbReference type="PROSITE" id="PS51012"/>
    </source>
</evidence>
<sequence length="438" mass="46483">MSAPRRDRRRDGPPEYVWVPSPLVHAASDQPTVRMRHPAASSTSNGVVPDGVRSLEPPEAPPPSTTDLSSRIQQRTPPPEAEEQPDNGAWINSFRSLSAAMAKGFARDKVGVFFTFLFPLMFLVVFGLLFRDDSATKTRIAVVGDGPVVAALQRAGAVDLERMGSATEAVAKVQRGDVPAALVVNGNAVQLRFAASNQTEATTVQGLVGGVVDKVNLASSGRPPAVKLDSRQVEDSSLKAIQFITPGTLSLAVSSSAILGATLTLVSWRRKQVLRRLRLAPVSVATVLTSRLLLSIGIAVVQAALFIGVASAPVFGLRLSGQWYLALPMLVVGTLAFFSIGMLIGSFAKTEESAGALANLLVLTMGFLSGTFFPIEKAPEWLQTVSKLLPLRYLVDGLLGVMVRGQGVEALTVPVVALLLFAIVVALIASQLFVWDDA</sequence>
<comment type="subcellular location">
    <subcellularLocation>
        <location evidence="6">Cell membrane</location>
        <topology evidence="6">Multi-pass membrane protein</topology>
    </subcellularLocation>
    <subcellularLocation>
        <location evidence="1">Membrane</location>
        <topology evidence="1">Multi-pass membrane protein</topology>
    </subcellularLocation>
</comment>
<feature type="transmembrane region" description="Helical" evidence="6">
    <location>
        <begin position="356"/>
        <end position="375"/>
    </location>
</feature>
<evidence type="ECO:0000256" key="6">
    <source>
        <dbReference type="RuleBase" id="RU361157"/>
    </source>
</evidence>
<organism evidence="9 10">
    <name type="scientific">Longimycelium tulufanense</name>
    <dbReference type="NCBI Taxonomy" id="907463"/>
    <lineage>
        <taxon>Bacteria</taxon>
        <taxon>Bacillati</taxon>
        <taxon>Actinomycetota</taxon>
        <taxon>Actinomycetes</taxon>
        <taxon>Pseudonocardiales</taxon>
        <taxon>Pseudonocardiaceae</taxon>
        <taxon>Longimycelium</taxon>
    </lineage>
</organism>
<evidence type="ECO:0000256" key="7">
    <source>
        <dbReference type="SAM" id="MobiDB-lite"/>
    </source>
</evidence>
<dbReference type="GO" id="GO:0140359">
    <property type="term" value="F:ABC-type transporter activity"/>
    <property type="evidence" value="ECO:0007669"/>
    <property type="project" value="InterPro"/>
</dbReference>
<dbReference type="PANTHER" id="PTHR43027">
    <property type="entry name" value="DOXORUBICIN RESISTANCE ABC TRANSPORTER PERMEASE PROTEIN DRRC-RELATED"/>
    <property type="match status" value="1"/>
</dbReference>
<keyword evidence="2 6" id="KW-0812">Transmembrane</keyword>
<dbReference type="InterPro" id="IPR000412">
    <property type="entry name" value="ABC_2_transport"/>
</dbReference>
<reference evidence="9" key="1">
    <citation type="journal article" date="2014" name="Int. J. Syst. Evol. Microbiol.">
        <title>Complete genome sequence of Corynebacterium casei LMG S-19264T (=DSM 44701T), isolated from a smear-ripened cheese.</title>
        <authorList>
            <consortium name="US DOE Joint Genome Institute (JGI-PGF)"/>
            <person name="Walter F."/>
            <person name="Albersmeier A."/>
            <person name="Kalinowski J."/>
            <person name="Ruckert C."/>
        </authorList>
    </citation>
    <scope>NUCLEOTIDE SEQUENCE</scope>
    <source>
        <strain evidence="9">CGMCC 4.5737</strain>
    </source>
</reference>
<dbReference type="RefSeq" id="WP_229686257.1">
    <property type="nucleotide sequence ID" value="NZ_BMMK01000008.1"/>
</dbReference>
<dbReference type="PRINTS" id="PR00164">
    <property type="entry name" value="ABC2TRNSPORT"/>
</dbReference>
<keyword evidence="5" id="KW-0046">Antibiotic resistance</keyword>
<evidence type="ECO:0000256" key="5">
    <source>
        <dbReference type="ARBA" id="ARBA00023251"/>
    </source>
</evidence>
<evidence type="ECO:0000256" key="2">
    <source>
        <dbReference type="ARBA" id="ARBA00022692"/>
    </source>
</evidence>
<dbReference type="InterPro" id="IPR047817">
    <property type="entry name" value="ABC2_TM_bact-type"/>
</dbReference>
<evidence type="ECO:0000256" key="1">
    <source>
        <dbReference type="ARBA" id="ARBA00004141"/>
    </source>
</evidence>
<feature type="domain" description="ABC transmembrane type-2" evidence="8">
    <location>
        <begin position="205"/>
        <end position="436"/>
    </location>
</feature>
<dbReference type="InterPro" id="IPR013525">
    <property type="entry name" value="ABC2_TM"/>
</dbReference>
<dbReference type="PANTHER" id="PTHR43027:SF2">
    <property type="entry name" value="TRANSPORT PERMEASE PROTEIN"/>
    <property type="match status" value="1"/>
</dbReference>
<feature type="compositionally biased region" description="Polar residues" evidence="7">
    <location>
        <begin position="65"/>
        <end position="75"/>
    </location>
</feature>
<dbReference type="AlphaFoldDB" id="A0A8J3CDQ9"/>
<dbReference type="GO" id="GO:0046677">
    <property type="term" value="P:response to antibiotic"/>
    <property type="evidence" value="ECO:0007669"/>
    <property type="project" value="UniProtKB-KW"/>
</dbReference>
<dbReference type="Pfam" id="PF12698">
    <property type="entry name" value="ABC2_membrane_3"/>
    <property type="match status" value="1"/>
</dbReference>
<keyword evidence="3 6" id="KW-1133">Transmembrane helix</keyword>
<keyword evidence="4 6" id="KW-0472">Membrane</keyword>
<proteinExistence type="inferred from homology"/>
<keyword evidence="6" id="KW-0813">Transport</keyword>
<keyword evidence="10" id="KW-1185">Reference proteome</keyword>
<feature type="region of interest" description="Disordered" evidence="7">
    <location>
        <begin position="1"/>
        <end position="88"/>
    </location>
</feature>
<feature type="transmembrane region" description="Helical" evidence="6">
    <location>
        <begin position="411"/>
        <end position="435"/>
    </location>
</feature>
<gene>
    <name evidence="9" type="ORF">GCM10012275_22380</name>
</gene>
<reference evidence="9" key="2">
    <citation type="submission" date="2020-09" db="EMBL/GenBank/DDBJ databases">
        <authorList>
            <person name="Sun Q."/>
            <person name="Zhou Y."/>
        </authorList>
    </citation>
    <scope>NUCLEOTIDE SEQUENCE</scope>
    <source>
        <strain evidence="9">CGMCC 4.5737</strain>
    </source>
</reference>
<feature type="transmembrane region" description="Helical" evidence="6">
    <location>
        <begin position="323"/>
        <end position="344"/>
    </location>
</feature>
<dbReference type="EMBL" id="BMMK01000008">
    <property type="protein sequence ID" value="GGM51021.1"/>
    <property type="molecule type" value="Genomic_DNA"/>
</dbReference>
<protein>
    <recommendedName>
        <fullName evidence="6">Transport permease protein</fullName>
    </recommendedName>
</protein>
<evidence type="ECO:0000256" key="4">
    <source>
        <dbReference type="ARBA" id="ARBA00023136"/>
    </source>
</evidence>
<comment type="similarity">
    <text evidence="6">Belongs to the ABC-2 integral membrane protein family.</text>
</comment>
<dbReference type="InterPro" id="IPR052902">
    <property type="entry name" value="ABC-2_transporter"/>
</dbReference>
<comment type="caution">
    <text evidence="9">The sequence shown here is derived from an EMBL/GenBank/DDBJ whole genome shotgun (WGS) entry which is preliminary data.</text>
</comment>
<dbReference type="Proteomes" id="UP000637578">
    <property type="component" value="Unassembled WGS sequence"/>
</dbReference>
<keyword evidence="6" id="KW-1003">Cell membrane</keyword>
<feature type="transmembrane region" description="Helical" evidence="6">
    <location>
        <begin position="243"/>
        <end position="268"/>
    </location>
</feature>
<feature type="transmembrane region" description="Helical" evidence="6">
    <location>
        <begin position="110"/>
        <end position="130"/>
    </location>
</feature>
<dbReference type="GO" id="GO:0043190">
    <property type="term" value="C:ATP-binding cassette (ABC) transporter complex"/>
    <property type="evidence" value="ECO:0007669"/>
    <property type="project" value="InterPro"/>
</dbReference>
<evidence type="ECO:0000256" key="3">
    <source>
        <dbReference type="ARBA" id="ARBA00022989"/>
    </source>
</evidence>
<evidence type="ECO:0000313" key="10">
    <source>
        <dbReference type="Proteomes" id="UP000637578"/>
    </source>
</evidence>
<name>A0A8J3CDQ9_9PSEU</name>
<dbReference type="PROSITE" id="PS51012">
    <property type="entry name" value="ABC_TM2"/>
    <property type="match status" value="1"/>
</dbReference>
<feature type="transmembrane region" description="Helical" evidence="6">
    <location>
        <begin position="292"/>
        <end position="317"/>
    </location>
</feature>